<keyword evidence="2" id="KW-1185">Reference proteome</keyword>
<organism evidence="1 2">
    <name type="scientific">Sparassis crispa</name>
    <dbReference type="NCBI Taxonomy" id="139825"/>
    <lineage>
        <taxon>Eukaryota</taxon>
        <taxon>Fungi</taxon>
        <taxon>Dikarya</taxon>
        <taxon>Basidiomycota</taxon>
        <taxon>Agaricomycotina</taxon>
        <taxon>Agaricomycetes</taxon>
        <taxon>Polyporales</taxon>
        <taxon>Sparassidaceae</taxon>
        <taxon>Sparassis</taxon>
    </lineage>
</organism>
<dbReference type="OrthoDB" id="3048546at2759"/>
<gene>
    <name evidence="1" type="ORF">SCP_0604470</name>
</gene>
<dbReference type="InParanoid" id="A0A401GQG5"/>
<evidence type="ECO:0000313" key="2">
    <source>
        <dbReference type="Proteomes" id="UP000287166"/>
    </source>
</evidence>
<dbReference type="AlphaFoldDB" id="A0A401GQG5"/>
<dbReference type="GeneID" id="38781385"/>
<evidence type="ECO:0000313" key="1">
    <source>
        <dbReference type="EMBL" id="GBE84468.1"/>
    </source>
</evidence>
<dbReference type="RefSeq" id="XP_027615381.1">
    <property type="nucleotide sequence ID" value="XM_027759580.1"/>
</dbReference>
<reference evidence="1 2" key="1">
    <citation type="journal article" date="2018" name="Sci. Rep.">
        <title>Genome sequence of the cauliflower mushroom Sparassis crispa (Hanabiratake) and its association with beneficial usage.</title>
        <authorList>
            <person name="Kiyama R."/>
            <person name="Furutani Y."/>
            <person name="Kawaguchi K."/>
            <person name="Nakanishi T."/>
        </authorList>
    </citation>
    <scope>NUCLEOTIDE SEQUENCE [LARGE SCALE GENOMIC DNA]</scope>
</reference>
<dbReference type="Proteomes" id="UP000287166">
    <property type="component" value="Unassembled WGS sequence"/>
</dbReference>
<accession>A0A401GQG5</accession>
<protein>
    <submittedName>
        <fullName evidence="1">Uncharacterized protein</fullName>
    </submittedName>
</protein>
<sequence length="157" mass="18352">MAEEAPRIYTYKELRPELDVLSFSNSLPLEWQWEAMTDSGSPCLRSLWINRQADELLKKGKYKHAKDKYILAMRAIIPRDFALPAKEYINPRYMTLLASEGHWKEQLDLVERCEGVARCCLEMEELNGAMDWLQEIQILFICQTTATHPDKLRKCSL</sequence>
<dbReference type="EMBL" id="BFAD01000006">
    <property type="protein sequence ID" value="GBE84468.1"/>
    <property type="molecule type" value="Genomic_DNA"/>
</dbReference>
<name>A0A401GQG5_9APHY</name>
<comment type="caution">
    <text evidence="1">The sequence shown here is derived from an EMBL/GenBank/DDBJ whole genome shotgun (WGS) entry which is preliminary data.</text>
</comment>
<proteinExistence type="predicted"/>